<gene>
    <name evidence="2" type="ORF">JOF54_000240</name>
</gene>
<organism evidence="2 3">
    <name type="scientific">Microlunatus capsulatus</name>
    <dbReference type="NCBI Taxonomy" id="99117"/>
    <lineage>
        <taxon>Bacteria</taxon>
        <taxon>Bacillati</taxon>
        <taxon>Actinomycetota</taxon>
        <taxon>Actinomycetes</taxon>
        <taxon>Propionibacteriales</taxon>
        <taxon>Propionibacteriaceae</taxon>
        <taxon>Microlunatus</taxon>
    </lineage>
</organism>
<feature type="transmembrane region" description="Helical" evidence="1">
    <location>
        <begin position="206"/>
        <end position="227"/>
    </location>
</feature>
<dbReference type="RefSeq" id="WP_210052238.1">
    <property type="nucleotide sequence ID" value="NZ_JAGIOB010000001.1"/>
</dbReference>
<keyword evidence="1" id="KW-0812">Transmembrane</keyword>
<feature type="transmembrane region" description="Helical" evidence="1">
    <location>
        <begin position="148"/>
        <end position="165"/>
    </location>
</feature>
<feature type="transmembrane region" description="Helical" evidence="1">
    <location>
        <begin position="117"/>
        <end position="141"/>
    </location>
</feature>
<accession>A0ABS4Z4Z6</accession>
<comment type="caution">
    <text evidence="2">The sequence shown here is derived from an EMBL/GenBank/DDBJ whole genome shotgun (WGS) entry which is preliminary data.</text>
</comment>
<feature type="transmembrane region" description="Helical" evidence="1">
    <location>
        <begin position="300"/>
        <end position="317"/>
    </location>
</feature>
<name>A0ABS4Z4Z6_9ACTN</name>
<dbReference type="Proteomes" id="UP000758168">
    <property type="component" value="Unassembled WGS sequence"/>
</dbReference>
<sequence length="329" mass="35424">MTSADRRLERRLRLLLRCYPQRWRRHHEDEVVAVLLDQAEPADRSTVSLSTVADLVGHGAEDRVDGVLRWVPTRLRDQVAACALVVGAALGLLMLAAEVIGARSRPPMEEVANYGHYFLSGPFLTIGVGLYLAFMTAALLVVRGHGGLARLLLVAALAYVAWMSSLWSGPYPTPRPLVLALFAGLALLAALATLRPSRRAARGMVGYGAALLTALLLGVLVTKPVLGWSIGTMTTSGNIAFSVLATVLPFVGGLALLVAGLRSRRHPGWSVAIAVAAFPVVVFCTTTSQMVNSTQAAERAWYPLYYLAVLTTVAVVHRRRNRQLPVTTS</sequence>
<protein>
    <submittedName>
        <fullName evidence="2">Uncharacterized membrane protein YhaH (DUF805 family)</fullName>
    </submittedName>
</protein>
<keyword evidence="1" id="KW-1133">Transmembrane helix</keyword>
<feature type="transmembrane region" description="Helical" evidence="1">
    <location>
        <begin position="268"/>
        <end position="288"/>
    </location>
</feature>
<feature type="transmembrane region" description="Helical" evidence="1">
    <location>
        <begin position="239"/>
        <end position="261"/>
    </location>
</feature>
<feature type="transmembrane region" description="Helical" evidence="1">
    <location>
        <begin position="177"/>
        <end position="194"/>
    </location>
</feature>
<proteinExistence type="predicted"/>
<evidence type="ECO:0000313" key="3">
    <source>
        <dbReference type="Proteomes" id="UP000758168"/>
    </source>
</evidence>
<dbReference type="EMBL" id="JAGIOB010000001">
    <property type="protein sequence ID" value="MBP2415318.1"/>
    <property type="molecule type" value="Genomic_DNA"/>
</dbReference>
<feature type="transmembrane region" description="Helical" evidence="1">
    <location>
        <begin position="79"/>
        <end position="97"/>
    </location>
</feature>
<reference evidence="2 3" key="1">
    <citation type="submission" date="2021-03" db="EMBL/GenBank/DDBJ databases">
        <title>Sequencing the genomes of 1000 actinobacteria strains.</title>
        <authorList>
            <person name="Klenk H.-P."/>
        </authorList>
    </citation>
    <scope>NUCLEOTIDE SEQUENCE [LARGE SCALE GENOMIC DNA]</scope>
    <source>
        <strain evidence="2 3">DSM 12936</strain>
    </source>
</reference>
<keyword evidence="1" id="KW-0472">Membrane</keyword>
<keyword evidence="3" id="KW-1185">Reference proteome</keyword>
<evidence type="ECO:0000313" key="2">
    <source>
        <dbReference type="EMBL" id="MBP2415318.1"/>
    </source>
</evidence>
<evidence type="ECO:0000256" key="1">
    <source>
        <dbReference type="SAM" id="Phobius"/>
    </source>
</evidence>